<evidence type="ECO:0000313" key="2">
    <source>
        <dbReference type="Proteomes" id="UP000504714"/>
    </source>
</evidence>
<dbReference type="Proteomes" id="UP000504714">
    <property type="component" value="Unassembled WGS sequence"/>
</dbReference>
<gene>
    <name evidence="1" type="ORF">RINTU1_28030</name>
</gene>
<dbReference type="AlphaFoldDB" id="A0A6L2ZRF7"/>
<comment type="caution">
    <text evidence="1">The sequence shown here is derived from an EMBL/GenBank/DDBJ whole genome shotgun (WGS) entry which is preliminary data.</text>
</comment>
<organism evidence="1 2">
    <name type="scientific">Candidatus Regiella insecticola</name>
    <dbReference type="NCBI Taxonomy" id="138073"/>
    <lineage>
        <taxon>Bacteria</taxon>
        <taxon>Pseudomonadati</taxon>
        <taxon>Pseudomonadota</taxon>
        <taxon>Gammaproteobacteria</taxon>
        <taxon>Enterobacterales</taxon>
        <taxon>Enterobacteriaceae</taxon>
        <taxon>aphid secondary symbionts</taxon>
        <taxon>Candidatus Regiella</taxon>
    </lineage>
</organism>
<proteinExistence type="predicted"/>
<dbReference type="EMBL" id="BLXO01000006">
    <property type="protein sequence ID" value="GFN46975.1"/>
    <property type="molecule type" value="Genomic_DNA"/>
</dbReference>
<protein>
    <submittedName>
        <fullName evidence="1">Uncharacterized protein</fullName>
    </submittedName>
</protein>
<accession>A0A6L2ZRF7</accession>
<sequence>MRARWANADLKHVENANHINSLEIVMIKKCTGYYRLLMANC</sequence>
<name>A0A6L2ZRF7_9ENTR</name>
<evidence type="ECO:0000313" key="1">
    <source>
        <dbReference type="EMBL" id="GFN46975.1"/>
    </source>
</evidence>
<reference evidence="1 2" key="1">
    <citation type="submission" date="2020-06" db="EMBL/GenBank/DDBJ databases">
        <title>The genome sequence of Candidatus Regiella insecticola strain Tut.</title>
        <authorList>
            <person name="Nikoh N."/>
            <person name="Tsuchida T."/>
            <person name="Koga R."/>
            <person name="Oshima K."/>
            <person name="Hattori M."/>
            <person name="Fukatsu T."/>
        </authorList>
    </citation>
    <scope>NUCLEOTIDE SEQUENCE [LARGE SCALE GENOMIC DNA]</scope>
    <source>
        <strain evidence="1 2">Tut</strain>
    </source>
</reference>